<keyword evidence="2" id="KW-0418">Kinase</keyword>
<dbReference type="Pfam" id="PF00485">
    <property type="entry name" value="PRK"/>
    <property type="match status" value="1"/>
</dbReference>
<gene>
    <name evidence="2" type="ORF">QUW02_01820</name>
</gene>
<organism evidence="2 3">
    <name type="scientific">Bacteroides eggerthii</name>
    <dbReference type="NCBI Taxonomy" id="28111"/>
    <lineage>
        <taxon>Bacteria</taxon>
        <taxon>Pseudomonadati</taxon>
        <taxon>Bacteroidota</taxon>
        <taxon>Bacteroidia</taxon>
        <taxon>Bacteroidales</taxon>
        <taxon>Bacteroidaceae</taxon>
        <taxon>Bacteroides</taxon>
    </lineage>
</organism>
<evidence type="ECO:0000259" key="1">
    <source>
        <dbReference type="Pfam" id="PF00485"/>
    </source>
</evidence>
<evidence type="ECO:0000313" key="2">
    <source>
        <dbReference type="EMBL" id="MDM8144675.1"/>
    </source>
</evidence>
<protein>
    <submittedName>
        <fullName evidence="2">Nucleoside kinase</fullName>
    </submittedName>
</protein>
<keyword evidence="2" id="KW-0808">Transferase</keyword>
<accession>A0ABT7U2C0</accession>
<dbReference type="PANTHER" id="PTHR10285">
    <property type="entry name" value="URIDINE KINASE"/>
    <property type="match status" value="1"/>
</dbReference>
<dbReference type="SUPFAM" id="SSF55186">
    <property type="entry name" value="ThrRS/AlaRS common domain"/>
    <property type="match status" value="1"/>
</dbReference>
<dbReference type="EMBL" id="JAUDCF010000002">
    <property type="protein sequence ID" value="MDM8144675.1"/>
    <property type="molecule type" value="Genomic_DNA"/>
</dbReference>
<dbReference type="InterPro" id="IPR018163">
    <property type="entry name" value="Thr/Ala-tRNA-synth_IIc_edit"/>
</dbReference>
<proteinExistence type="predicted"/>
<dbReference type="SUPFAM" id="SSF52540">
    <property type="entry name" value="P-loop containing nucleoside triphosphate hydrolases"/>
    <property type="match status" value="1"/>
</dbReference>
<dbReference type="GO" id="GO:0016301">
    <property type="term" value="F:kinase activity"/>
    <property type="evidence" value="ECO:0007669"/>
    <property type="project" value="UniProtKB-KW"/>
</dbReference>
<dbReference type="Proteomes" id="UP001228403">
    <property type="component" value="Unassembled WGS sequence"/>
</dbReference>
<keyword evidence="3" id="KW-1185">Reference proteome</keyword>
<dbReference type="CDD" id="cd02028">
    <property type="entry name" value="UMPK_like"/>
    <property type="match status" value="1"/>
</dbReference>
<reference evidence="3" key="1">
    <citation type="submission" date="2023-07" db="EMBL/GenBank/DDBJ databases">
        <title>Identification and characterization of horizontal gene transfer across gut microbiota members of farm animals based on homology search.</title>
        <authorList>
            <person name="Schwarzerova J."/>
            <person name="Nykrynova M."/>
            <person name="Jureckova K."/>
            <person name="Cejkova D."/>
            <person name="Rychlik I."/>
        </authorList>
    </citation>
    <scope>NUCLEOTIDE SEQUENCE [LARGE SCALE GENOMIC DNA]</scope>
    <source>
        <strain evidence="3">ET4</strain>
    </source>
</reference>
<feature type="domain" description="Phosphoribulokinase/uridine kinase" evidence="1">
    <location>
        <begin position="288"/>
        <end position="485"/>
    </location>
</feature>
<dbReference type="Gene3D" id="3.40.50.300">
    <property type="entry name" value="P-loop containing nucleotide triphosphate hydrolases"/>
    <property type="match status" value="1"/>
</dbReference>
<sequence length="550" mass="63244">MLQIRCKNNKKKVEVPLGCNLLDVYRILNLQMPYGPVSAKVNNKVEGLHYRLFNNKDIEFLDVTSASGMRTYTRSLFFLLVKAVEDTFPDCQLRIAAPIARGYYCKLRMDREVTSDDVFLIRERMRQIVEEDIPFHRMQCPTEEAIEIFRQKGMVSKVKLLESVGSLYTHYYKLGNSIDYFYGSLLTHTGGLRVFDLIPYHDGCLLRVPSMKDPNKLEDMVNQQKLLDIFDEHHTWQDIVGISTVGDFNRACIDGHATDLINVSEALQEKKIARIADEINSRKGVRIVLIAGPSSSGKTTFSKRLAIQLMACGLKPYPVSLDDYFVDREKTPLDEHGDYDFESLYALNLELFNKHMKALLAGQEVVLPKYNFQAGKSESSGNVLRLEENTILILEGIHALNPELLPQIEEACKYKIYVSAITTIMLDDHNYIPTTDNRLLRRIVRDFKYRGCSALDTIRRWPSVQAGENKWIFPYQEHADIMFNSALLFELAVIREQAIPLLEQVPENVSEYSEAYRLRKFLRYFVPMPSLQIPPTSLLREFLGGSSFQY</sequence>
<name>A0ABT7U2C0_9BACE</name>
<evidence type="ECO:0000313" key="3">
    <source>
        <dbReference type="Proteomes" id="UP001228403"/>
    </source>
</evidence>
<comment type="caution">
    <text evidence="2">The sequence shown here is derived from an EMBL/GenBank/DDBJ whole genome shotgun (WGS) entry which is preliminary data.</text>
</comment>
<dbReference type="Gene3D" id="3.30.980.10">
    <property type="entry name" value="Threonyl-trna Synthetase, Chain A, domain 2"/>
    <property type="match status" value="1"/>
</dbReference>
<dbReference type="InterPro" id="IPR027417">
    <property type="entry name" value="P-loop_NTPase"/>
</dbReference>
<dbReference type="InterPro" id="IPR006083">
    <property type="entry name" value="PRK/URK"/>
</dbReference>